<evidence type="ECO:0000313" key="1">
    <source>
        <dbReference type="EMBL" id="GEP98972.1"/>
    </source>
</evidence>
<name>A0A2T7BW36_9STAP</name>
<dbReference type="EMBL" id="BKAV01000001">
    <property type="protein sequence ID" value="GEP98972.1"/>
    <property type="molecule type" value="Genomic_DNA"/>
</dbReference>
<dbReference type="OrthoDB" id="165483at2"/>
<dbReference type="Proteomes" id="UP000321598">
    <property type="component" value="Unassembled WGS sequence"/>
</dbReference>
<dbReference type="InterPro" id="IPR023203">
    <property type="entry name" value="TTHA0068_sf"/>
</dbReference>
<sequence>MKEALKLFYFQFHTEQHYFLCHDILEEAWKENPHFNKNDAIVSLILFSTGCYHYRRGNLIGAKRSFIKALSVINAVNIKPDLGLDITTYKSLVQNMIDNVGQEQPFAPVHLPLNTAFEQQIIQQFPNYIVTPYVIDDDYIVHHHIKRDRSEVIAARKQALQQRKLHGFN</sequence>
<dbReference type="GeneID" id="97287706"/>
<reference evidence="2 3" key="1">
    <citation type="submission" date="2018-06" db="EMBL/GenBank/DDBJ databases">
        <authorList>
            <consortium name="Pathogen Informatics"/>
            <person name="Doyle S."/>
        </authorList>
    </citation>
    <scope>NUCLEOTIDE SEQUENCE [LARGE SCALE GENOMIC DNA]</scope>
    <source>
        <strain evidence="2 3">NCTC12413</strain>
    </source>
</reference>
<dbReference type="STRING" id="1212545.SARL_12736"/>
<dbReference type="EMBL" id="UGZE01000001">
    <property type="protein sequence ID" value="SUJ19541.1"/>
    <property type="molecule type" value="Genomic_DNA"/>
</dbReference>
<accession>A0A2T7BW36</accession>
<dbReference type="Gene3D" id="1.10.3450.10">
    <property type="entry name" value="TTHA0068-like"/>
    <property type="match status" value="1"/>
</dbReference>
<keyword evidence="4" id="KW-1185">Reference proteome</keyword>
<evidence type="ECO:0000313" key="3">
    <source>
        <dbReference type="Proteomes" id="UP000254956"/>
    </source>
</evidence>
<dbReference type="PANTHER" id="PTHR34796:SF1">
    <property type="entry name" value="EXPRESSED PROTEIN"/>
    <property type="match status" value="1"/>
</dbReference>
<dbReference type="SUPFAM" id="SSF140663">
    <property type="entry name" value="TTHA0068-like"/>
    <property type="match status" value="1"/>
</dbReference>
<proteinExistence type="predicted"/>
<dbReference type="PANTHER" id="PTHR34796">
    <property type="entry name" value="EXPRESSED PROTEIN"/>
    <property type="match status" value="1"/>
</dbReference>
<dbReference type="Pfam" id="PF03745">
    <property type="entry name" value="DUF309"/>
    <property type="match status" value="1"/>
</dbReference>
<evidence type="ECO:0000313" key="4">
    <source>
        <dbReference type="Proteomes" id="UP000321598"/>
    </source>
</evidence>
<reference evidence="1 4" key="2">
    <citation type="submission" date="2019-07" db="EMBL/GenBank/DDBJ databases">
        <title>Whole genome shotgun sequence of Staphylococcus arlettae NBRC 109765.</title>
        <authorList>
            <person name="Hosoyama A."/>
            <person name="Uohara A."/>
            <person name="Ohji S."/>
            <person name="Ichikawa N."/>
        </authorList>
    </citation>
    <scope>NUCLEOTIDE SEQUENCE [LARGE SCALE GENOMIC DNA]</scope>
    <source>
        <strain evidence="1 4">NBRC 109765</strain>
    </source>
</reference>
<organism evidence="2 3">
    <name type="scientific">Staphylococcus arlettae</name>
    <dbReference type="NCBI Taxonomy" id="29378"/>
    <lineage>
        <taxon>Bacteria</taxon>
        <taxon>Bacillati</taxon>
        <taxon>Bacillota</taxon>
        <taxon>Bacilli</taxon>
        <taxon>Bacillales</taxon>
        <taxon>Staphylococcaceae</taxon>
        <taxon>Staphylococcus</taxon>
    </lineage>
</organism>
<dbReference type="InterPro" id="IPR005500">
    <property type="entry name" value="DUF309"/>
</dbReference>
<dbReference type="Proteomes" id="UP000254956">
    <property type="component" value="Unassembled WGS sequence"/>
</dbReference>
<gene>
    <name evidence="2" type="ORF">NCTC12413_01431</name>
    <name evidence="1" type="ORF">SAR03_00100</name>
</gene>
<evidence type="ECO:0000313" key="2">
    <source>
        <dbReference type="EMBL" id="SUJ19541.1"/>
    </source>
</evidence>
<dbReference type="RefSeq" id="WP_021458758.1">
    <property type="nucleotide sequence ID" value="NZ_BKAV01000001.1"/>
</dbReference>
<dbReference type="AlphaFoldDB" id="A0A2T7BW36"/>
<protein>
    <submittedName>
        <fullName evidence="2">Cytosolic protein</fullName>
    </submittedName>
</protein>